<name>A0AAD9INC4_PROWI</name>
<dbReference type="AlphaFoldDB" id="A0AAD9INC4"/>
<dbReference type="GO" id="GO:0003735">
    <property type="term" value="F:structural constituent of ribosome"/>
    <property type="evidence" value="ECO:0007669"/>
    <property type="project" value="InterPro"/>
</dbReference>
<dbReference type="Gene3D" id="3.30.1230.20">
    <property type="match status" value="1"/>
</dbReference>
<dbReference type="PANTHER" id="PTHR10442">
    <property type="entry name" value="40S RIBOSOMAL PROTEIN S21"/>
    <property type="match status" value="1"/>
</dbReference>
<keyword evidence="6" id="KW-1185">Reference proteome</keyword>
<evidence type="ECO:0000256" key="2">
    <source>
        <dbReference type="ARBA" id="ARBA00022980"/>
    </source>
</evidence>
<dbReference type="PIRSF" id="PIRSF002148">
    <property type="entry name" value="Ribosomal_S21e"/>
    <property type="match status" value="1"/>
</dbReference>
<comment type="caution">
    <text evidence="5">The sequence shown here is derived from an EMBL/GenBank/DDBJ whole genome shotgun (WGS) entry which is preliminary data.</text>
</comment>
<evidence type="ECO:0000313" key="6">
    <source>
        <dbReference type="Proteomes" id="UP001255856"/>
    </source>
</evidence>
<keyword evidence="3 4" id="KW-0687">Ribonucleoprotein</keyword>
<dbReference type="EMBL" id="JASFZW010000003">
    <property type="protein sequence ID" value="KAK2079152.1"/>
    <property type="molecule type" value="Genomic_DNA"/>
</dbReference>
<dbReference type="FunFam" id="3.30.1230.20:FF:000001">
    <property type="entry name" value="40S ribosomal protein S21"/>
    <property type="match status" value="1"/>
</dbReference>
<protein>
    <recommendedName>
        <fullName evidence="4">40S ribosomal protein S21</fullName>
    </recommendedName>
</protein>
<dbReference type="GO" id="GO:1990904">
    <property type="term" value="C:ribonucleoprotein complex"/>
    <property type="evidence" value="ECO:0007669"/>
    <property type="project" value="UniProtKB-KW"/>
</dbReference>
<dbReference type="GO" id="GO:0006412">
    <property type="term" value="P:translation"/>
    <property type="evidence" value="ECO:0007669"/>
    <property type="project" value="InterPro"/>
</dbReference>
<evidence type="ECO:0000256" key="4">
    <source>
        <dbReference type="PIRNR" id="PIRNR002148"/>
    </source>
</evidence>
<keyword evidence="2 4" id="KW-0689">Ribosomal protein</keyword>
<gene>
    <name evidence="5" type="primary">RPS21</name>
    <name evidence="5" type="ORF">QBZ16_002843</name>
</gene>
<proteinExistence type="inferred from homology"/>
<dbReference type="Pfam" id="PF01249">
    <property type="entry name" value="Ribosomal_S21e"/>
    <property type="match status" value="1"/>
</dbReference>
<reference evidence="5" key="1">
    <citation type="submission" date="2021-01" db="EMBL/GenBank/DDBJ databases">
        <authorList>
            <person name="Eckstrom K.M.E."/>
        </authorList>
    </citation>
    <scope>NUCLEOTIDE SEQUENCE</scope>
    <source>
        <strain evidence="5">UVCC 0001</strain>
    </source>
</reference>
<evidence type="ECO:0000313" key="5">
    <source>
        <dbReference type="EMBL" id="KAK2079152.1"/>
    </source>
</evidence>
<accession>A0AAD9INC4</accession>
<sequence>MKNDAGEVVDLYVPRKCSWTNKLIPANDHGSVQINVAHLDENGVYNGSFSTFALQGKVRSRGMADSAIDHLWKQKQAEIAQ</sequence>
<comment type="similarity">
    <text evidence="1 4">Belongs to the eukaryotic ribosomal protein eS21 family.</text>
</comment>
<dbReference type="InterPro" id="IPR038579">
    <property type="entry name" value="Ribosomal_eS21_sf"/>
</dbReference>
<evidence type="ECO:0000256" key="1">
    <source>
        <dbReference type="ARBA" id="ARBA00010228"/>
    </source>
</evidence>
<dbReference type="GO" id="GO:0022626">
    <property type="term" value="C:cytosolic ribosome"/>
    <property type="evidence" value="ECO:0007669"/>
    <property type="project" value="UniProtKB-ARBA"/>
</dbReference>
<organism evidence="5 6">
    <name type="scientific">Prototheca wickerhamii</name>
    <dbReference type="NCBI Taxonomy" id="3111"/>
    <lineage>
        <taxon>Eukaryota</taxon>
        <taxon>Viridiplantae</taxon>
        <taxon>Chlorophyta</taxon>
        <taxon>core chlorophytes</taxon>
        <taxon>Trebouxiophyceae</taxon>
        <taxon>Chlorellales</taxon>
        <taxon>Chlorellaceae</taxon>
        <taxon>Prototheca</taxon>
    </lineage>
</organism>
<evidence type="ECO:0000256" key="3">
    <source>
        <dbReference type="ARBA" id="ARBA00023274"/>
    </source>
</evidence>
<dbReference type="InterPro" id="IPR001931">
    <property type="entry name" value="Ribosomal_eS21"/>
</dbReference>
<dbReference type="Proteomes" id="UP001255856">
    <property type="component" value="Unassembled WGS sequence"/>
</dbReference>